<proteinExistence type="predicted"/>
<sequence length="130" mass="14218">MGWPLVMDDGEFAVFELRGIVLAVFPLSKLARDGNTEPEPRSSGIRFTIGVQVDSADEVDRLTDHMRAAGARVTKEPVDAEFFTGRSAYLCDPEDNYFEIVWADMPTNPVVIASRRAAGLRSRADSLAGA</sequence>
<dbReference type="Pfam" id="PF00903">
    <property type="entry name" value="Glyoxalase"/>
    <property type="match status" value="1"/>
</dbReference>
<reference evidence="2" key="1">
    <citation type="submission" date="2020-08" db="EMBL/GenBank/DDBJ databases">
        <title>Whole genome shotgun sequence of Actinocatenispora sera NBRC 101916.</title>
        <authorList>
            <person name="Komaki H."/>
            <person name="Tamura T."/>
        </authorList>
    </citation>
    <scope>NUCLEOTIDE SEQUENCE</scope>
    <source>
        <strain evidence="2">NBRC 101916</strain>
    </source>
</reference>
<dbReference type="PANTHER" id="PTHR36503:SF1">
    <property type="entry name" value="BLR2520 PROTEIN"/>
    <property type="match status" value="1"/>
</dbReference>
<protein>
    <recommendedName>
        <fullName evidence="1">VOC domain-containing protein</fullName>
    </recommendedName>
</protein>
<accession>A0A810LCG8</accession>
<dbReference type="SUPFAM" id="SSF54593">
    <property type="entry name" value="Glyoxalase/Bleomycin resistance protein/Dihydroxybiphenyl dioxygenase"/>
    <property type="match status" value="1"/>
</dbReference>
<dbReference type="PROSITE" id="PS51819">
    <property type="entry name" value="VOC"/>
    <property type="match status" value="1"/>
</dbReference>
<dbReference type="AlphaFoldDB" id="A0A810LCG8"/>
<name>A0A810LCG8_9ACTN</name>
<feature type="domain" description="VOC" evidence="1">
    <location>
        <begin position="1"/>
        <end position="103"/>
    </location>
</feature>
<dbReference type="Proteomes" id="UP000680750">
    <property type="component" value="Chromosome"/>
</dbReference>
<dbReference type="InterPro" id="IPR004360">
    <property type="entry name" value="Glyas_Fos-R_dOase_dom"/>
</dbReference>
<dbReference type="Gene3D" id="3.10.180.10">
    <property type="entry name" value="2,3-Dihydroxybiphenyl 1,2-Dioxygenase, domain 1"/>
    <property type="match status" value="1"/>
</dbReference>
<dbReference type="InterPro" id="IPR037523">
    <property type="entry name" value="VOC_core"/>
</dbReference>
<dbReference type="InterPro" id="IPR029068">
    <property type="entry name" value="Glyas_Bleomycin-R_OHBP_Dase"/>
</dbReference>
<keyword evidence="3" id="KW-1185">Reference proteome</keyword>
<dbReference type="EMBL" id="AP023354">
    <property type="protein sequence ID" value="BCJ31921.1"/>
    <property type="molecule type" value="Genomic_DNA"/>
</dbReference>
<evidence type="ECO:0000259" key="1">
    <source>
        <dbReference type="PROSITE" id="PS51819"/>
    </source>
</evidence>
<evidence type="ECO:0000313" key="3">
    <source>
        <dbReference type="Proteomes" id="UP000680750"/>
    </source>
</evidence>
<dbReference type="PANTHER" id="PTHR36503">
    <property type="entry name" value="BLR2520 PROTEIN"/>
    <property type="match status" value="1"/>
</dbReference>
<gene>
    <name evidence="2" type="ORF">Asera_60290</name>
</gene>
<organism evidence="2 3">
    <name type="scientific">Actinocatenispora sera</name>
    <dbReference type="NCBI Taxonomy" id="390989"/>
    <lineage>
        <taxon>Bacteria</taxon>
        <taxon>Bacillati</taxon>
        <taxon>Actinomycetota</taxon>
        <taxon>Actinomycetes</taxon>
        <taxon>Micromonosporales</taxon>
        <taxon>Micromonosporaceae</taxon>
        <taxon>Actinocatenispora</taxon>
    </lineage>
</organism>
<dbReference type="KEGG" id="aser:Asera_60290"/>
<evidence type="ECO:0000313" key="2">
    <source>
        <dbReference type="EMBL" id="BCJ31921.1"/>
    </source>
</evidence>